<dbReference type="GO" id="GO:0000278">
    <property type="term" value="P:mitotic cell cycle"/>
    <property type="evidence" value="ECO:0007669"/>
    <property type="project" value="TreeGrafter"/>
</dbReference>
<reference evidence="10" key="2">
    <citation type="submission" date="2013-05" db="EMBL/GenBank/DDBJ databases">
        <authorList>
            <person name="Carter J.-M."/>
            <person name="Baker S.C."/>
            <person name="Pink R."/>
            <person name="Carter D.R.F."/>
            <person name="Collins A."/>
            <person name="Tomlin J."/>
            <person name="Gibbs M."/>
            <person name="Breuker C.J."/>
        </authorList>
    </citation>
    <scope>NUCLEOTIDE SEQUENCE</scope>
    <source>
        <tissue evidence="10">Ovary</tissue>
    </source>
</reference>
<keyword evidence="2" id="KW-0723">Serine/threonine-protein kinase</keyword>
<evidence type="ECO:0000256" key="5">
    <source>
        <dbReference type="ARBA" id="ARBA00022777"/>
    </source>
</evidence>
<dbReference type="EMBL" id="GAIX01013813">
    <property type="protein sequence ID" value="JAA78747.1"/>
    <property type="molecule type" value="Transcribed_RNA"/>
</dbReference>
<sequence>MHLSLQYTGFLTEDCDDTIVELSKLSIIDSEHEVTLLDKFNDTSNRITTARDYVLRRCNQTDVIPFDECYPDPVLKNCRKIGEGVYGEVFLWRAADGRARVLKIVPIAGDTKVNGESQKDYHEIISEIVIAMELSALRAPIIDIEKHLDEGQGVETLDLHSVENATDVFNEVLAVRCVYGSYPSRLLDLWELYDECKGSENDNPAILPVEQQFMVLELANAGEDLESYQFHNAEQAYALFKQVAFGLAVAEESFQFEHRDLHWGNVLIAPTEQKYATFVLRGRTYRVARRGVAATIIDYSLSRLSLQLPSADTAALYNDLATDDGLFDAVGDYQFEVYRLMRDKLGNDWKNYEPYTNILWLHYTVDKMITALRYTRTNTKIHKHYIAKLKEIKNRILDYGSVVQYVLTDNEL</sequence>
<evidence type="ECO:0000256" key="7">
    <source>
        <dbReference type="ARBA" id="ARBA00047899"/>
    </source>
</evidence>
<dbReference type="InterPro" id="IPR011009">
    <property type="entry name" value="Kinase-like_dom_sf"/>
</dbReference>
<accession>S4PSG8</accession>
<feature type="domain" description="Protein kinase" evidence="9">
    <location>
        <begin position="75"/>
        <end position="412"/>
    </location>
</feature>
<evidence type="ECO:0000313" key="10">
    <source>
        <dbReference type="EMBL" id="JAA78747.1"/>
    </source>
</evidence>
<dbReference type="GO" id="GO:0005634">
    <property type="term" value="C:nucleus"/>
    <property type="evidence" value="ECO:0007669"/>
    <property type="project" value="TreeGrafter"/>
</dbReference>
<dbReference type="Gene3D" id="1.10.510.10">
    <property type="entry name" value="Transferase(Phosphotransferase) domain 1"/>
    <property type="match status" value="1"/>
</dbReference>
<evidence type="ECO:0000256" key="3">
    <source>
        <dbReference type="ARBA" id="ARBA00022679"/>
    </source>
</evidence>
<dbReference type="PANTHER" id="PTHR24419">
    <property type="entry name" value="INTERLEUKIN-1 RECEPTOR-ASSOCIATED KINASE"/>
    <property type="match status" value="1"/>
</dbReference>
<dbReference type="Pfam" id="PF12330">
    <property type="entry name" value="Haspin_kinase"/>
    <property type="match status" value="1"/>
</dbReference>
<dbReference type="PANTHER" id="PTHR24419:SF18">
    <property type="entry name" value="SERINE_THREONINE-PROTEIN KINASE HASPIN"/>
    <property type="match status" value="1"/>
</dbReference>
<dbReference type="GO" id="GO:0005737">
    <property type="term" value="C:cytoplasm"/>
    <property type="evidence" value="ECO:0007669"/>
    <property type="project" value="TreeGrafter"/>
</dbReference>
<keyword evidence="3" id="KW-0808">Transferase</keyword>
<dbReference type="GO" id="GO:0072354">
    <property type="term" value="F:histone H3T3 kinase activity"/>
    <property type="evidence" value="ECO:0007669"/>
    <property type="project" value="TreeGrafter"/>
</dbReference>
<dbReference type="AlphaFoldDB" id="S4PSG8"/>
<evidence type="ECO:0000256" key="2">
    <source>
        <dbReference type="ARBA" id="ARBA00022527"/>
    </source>
</evidence>
<dbReference type="SUPFAM" id="SSF56112">
    <property type="entry name" value="Protein kinase-like (PK-like)"/>
    <property type="match status" value="1"/>
</dbReference>
<dbReference type="GO" id="GO:0035556">
    <property type="term" value="P:intracellular signal transduction"/>
    <property type="evidence" value="ECO:0007669"/>
    <property type="project" value="TreeGrafter"/>
</dbReference>
<keyword evidence="6" id="KW-0067">ATP-binding</keyword>
<reference evidence="10" key="1">
    <citation type="journal article" date="2013" name="BMC Genomics">
        <title>Unscrambling butterfly oogenesis.</title>
        <authorList>
            <person name="Carter J.M."/>
            <person name="Baker S.C."/>
            <person name="Pink R."/>
            <person name="Carter D.R."/>
            <person name="Collins A."/>
            <person name="Tomlin J."/>
            <person name="Gibbs M."/>
            <person name="Breuker C.J."/>
        </authorList>
    </citation>
    <scope>NUCLEOTIDE SEQUENCE</scope>
    <source>
        <tissue evidence="10">Ovary</tissue>
    </source>
</reference>
<name>S4PSG8_9NEOP</name>
<evidence type="ECO:0000256" key="1">
    <source>
        <dbReference type="ARBA" id="ARBA00012513"/>
    </source>
</evidence>
<comment type="catalytic activity">
    <reaction evidence="7">
        <text>L-threonyl-[protein] + ATP = O-phospho-L-threonyl-[protein] + ADP + H(+)</text>
        <dbReference type="Rhea" id="RHEA:46608"/>
        <dbReference type="Rhea" id="RHEA-COMP:11060"/>
        <dbReference type="Rhea" id="RHEA-COMP:11605"/>
        <dbReference type="ChEBI" id="CHEBI:15378"/>
        <dbReference type="ChEBI" id="CHEBI:30013"/>
        <dbReference type="ChEBI" id="CHEBI:30616"/>
        <dbReference type="ChEBI" id="CHEBI:61977"/>
        <dbReference type="ChEBI" id="CHEBI:456216"/>
        <dbReference type="EC" id="2.7.11.1"/>
    </reaction>
</comment>
<dbReference type="Gene3D" id="3.30.200.20">
    <property type="entry name" value="Phosphorylase Kinase, domain 1"/>
    <property type="match status" value="1"/>
</dbReference>
<dbReference type="InterPro" id="IPR024604">
    <property type="entry name" value="GSG2_C"/>
</dbReference>
<evidence type="ECO:0000256" key="6">
    <source>
        <dbReference type="ARBA" id="ARBA00022840"/>
    </source>
</evidence>
<dbReference type="PROSITE" id="PS50011">
    <property type="entry name" value="PROTEIN_KINASE_DOM"/>
    <property type="match status" value="1"/>
</dbReference>
<organism evidence="10">
    <name type="scientific">Pararge aegeria</name>
    <name type="common">speckled wood butterfly</name>
    <dbReference type="NCBI Taxonomy" id="116150"/>
    <lineage>
        <taxon>Eukaryota</taxon>
        <taxon>Metazoa</taxon>
        <taxon>Ecdysozoa</taxon>
        <taxon>Arthropoda</taxon>
        <taxon>Hexapoda</taxon>
        <taxon>Insecta</taxon>
        <taxon>Pterygota</taxon>
        <taxon>Neoptera</taxon>
        <taxon>Endopterygota</taxon>
        <taxon>Lepidoptera</taxon>
        <taxon>Glossata</taxon>
        <taxon>Ditrysia</taxon>
        <taxon>Papilionoidea</taxon>
        <taxon>Nymphalidae</taxon>
        <taxon>Satyrinae</taxon>
        <taxon>Satyrini</taxon>
        <taxon>Parargina</taxon>
        <taxon>Pararge</taxon>
    </lineage>
</organism>
<protein>
    <recommendedName>
        <fullName evidence="1">non-specific serine/threonine protein kinase</fullName>
        <ecNumber evidence="1">2.7.11.1</ecNumber>
    </recommendedName>
</protein>
<evidence type="ECO:0000256" key="4">
    <source>
        <dbReference type="ARBA" id="ARBA00022741"/>
    </source>
</evidence>
<dbReference type="GO" id="GO:0005524">
    <property type="term" value="F:ATP binding"/>
    <property type="evidence" value="ECO:0007669"/>
    <property type="project" value="UniProtKB-KW"/>
</dbReference>
<dbReference type="SMART" id="SM01331">
    <property type="entry name" value="DUF3635"/>
    <property type="match status" value="1"/>
</dbReference>
<evidence type="ECO:0000256" key="8">
    <source>
        <dbReference type="ARBA" id="ARBA00048679"/>
    </source>
</evidence>
<keyword evidence="4" id="KW-0547">Nucleotide-binding</keyword>
<proteinExistence type="predicted"/>
<keyword evidence="5 10" id="KW-0418">Kinase</keyword>
<comment type="catalytic activity">
    <reaction evidence="8">
        <text>L-seryl-[protein] + ATP = O-phospho-L-seryl-[protein] + ADP + H(+)</text>
        <dbReference type="Rhea" id="RHEA:17989"/>
        <dbReference type="Rhea" id="RHEA-COMP:9863"/>
        <dbReference type="Rhea" id="RHEA-COMP:11604"/>
        <dbReference type="ChEBI" id="CHEBI:15378"/>
        <dbReference type="ChEBI" id="CHEBI:29999"/>
        <dbReference type="ChEBI" id="CHEBI:30616"/>
        <dbReference type="ChEBI" id="CHEBI:83421"/>
        <dbReference type="ChEBI" id="CHEBI:456216"/>
        <dbReference type="EC" id="2.7.11.1"/>
    </reaction>
</comment>
<evidence type="ECO:0000259" key="9">
    <source>
        <dbReference type="PROSITE" id="PS50011"/>
    </source>
</evidence>
<dbReference type="EC" id="2.7.11.1" evidence="1"/>
<dbReference type="InterPro" id="IPR000719">
    <property type="entry name" value="Prot_kinase_dom"/>
</dbReference>